<keyword evidence="3" id="KW-1185">Reference proteome</keyword>
<dbReference type="Proteomes" id="UP000241436">
    <property type="component" value="Unassembled WGS sequence"/>
</dbReference>
<reference evidence="3" key="2">
    <citation type="journal article" date="2018" name="Environ. Microbiol.">
        <title>Bloom of a denitrifying methanotroph, 'Candidatus Methylomirabilis limnetica', in a deep stratified lake.</title>
        <authorList>
            <person name="Graf J.S."/>
            <person name="Mayr M.J."/>
            <person name="Marchant H.K."/>
            <person name="Tienken D."/>
            <person name="Hach P.F."/>
            <person name="Brand A."/>
            <person name="Schubert C.J."/>
            <person name="Kuypers M.M."/>
            <person name="Milucka J."/>
        </authorList>
    </citation>
    <scope>NUCLEOTIDE SEQUENCE [LARGE SCALE GENOMIC DNA]</scope>
    <source>
        <strain evidence="3">Zug</strain>
    </source>
</reference>
<organism evidence="1 3">
    <name type="scientific">Candidatus Methylomirabilis limnetica</name>
    <dbReference type="NCBI Taxonomy" id="2033718"/>
    <lineage>
        <taxon>Bacteria</taxon>
        <taxon>Candidatus Methylomirabilota</taxon>
        <taxon>Candidatus Methylomirabilia</taxon>
        <taxon>Candidatus Methylomirabilales</taxon>
        <taxon>Candidatus Methylomirabilaceae</taxon>
        <taxon>Candidatus Methylomirabilis</taxon>
    </lineage>
</organism>
<feature type="non-terminal residue" evidence="1">
    <location>
        <position position="1"/>
    </location>
</feature>
<protein>
    <submittedName>
        <fullName evidence="1">Uncharacterized protein</fullName>
    </submittedName>
</protein>
<reference evidence="1 3" key="1">
    <citation type="submission" date="2017-09" db="EMBL/GenBank/DDBJ databases">
        <title>Bloom of a denitrifying methanotroph, Candidatus Methylomirabilis limnetica, in a deep stratified lake.</title>
        <authorList>
            <person name="Graf J.S."/>
            <person name="Marchant H.K."/>
            <person name="Tienken D."/>
            <person name="Hach P.F."/>
            <person name="Brand A."/>
            <person name="Schubert C.J."/>
            <person name="Kuypers M.M."/>
            <person name="Milucka J."/>
        </authorList>
    </citation>
    <scope>NUCLEOTIDE SEQUENCE [LARGE SCALE GENOMIC DNA]</scope>
    <source>
        <strain evidence="1 3">Zug</strain>
    </source>
</reference>
<dbReference type="EMBL" id="NVQC01000029">
    <property type="protein sequence ID" value="PTL35143.1"/>
    <property type="molecule type" value="Genomic_DNA"/>
</dbReference>
<dbReference type="AlphaFoldDB" id="A0A2T4TVK2"/>
<comment type="caution">
    <text evidence="1">The sequence shown here is derived from an EMBL/GenBank/DDBJ whole genome shotgun (WGS) entry which is preliminary data.</text>
</comment>
<gene>
    <name evidence="2" type="ORF">CLG94_10275</name>
    <name evidence="1" type="ORF">CLG94_11200</name>
</gene>
<sequence>RRGDRLGVAAGIAGRCTTPTRKLRAGVVGFVGVEAPLHRATGDPERLSAYRRLDRLEVDPLGRARTDQRVDLGFDLGNEGAFEAPFLAAEGSAAWGALS</sequence>
<evidence type="ECO:0000313" key="2">
    <source>
        <dbReference type="EMBL" id="PTL35285.1"/>
    </source>
</evidence>
<dbReference type="EMBL" id="NVQC01000026">
    <property type="protein sequence ID" value="PTL35285.1"/>
    <property type="molecule type" value="Genomic_DNA"/>
</dbReference>
<name>A0A2T4TVK2_9BACT</name>
<accession>A0A2T4TVK2</accession>
<proteinExistence type="predicted"/>
<evidence type="ECO:0000313" key="3">
    <source>
        <dbReference type="Proteomes" id="UP000241436"/>
    </source>
</evidence>
<evidence type="ECO:0000313" key="1">
    <source>
        <dbReference type="EMBL" id="PTL35143.1"/>
    </source>
</evidence>